<dbReference type="AlphaFoldDB" id="A0A8S1W6W3"/>
<evidence type="ECO:0000313" key="1">
    <source>
        <dbReference type="EMBL" id="CAD8181656.1"/>
    </source>
</evidence>
<keyword evidence="2" id="KW-1185">Reference proteome</keyword>
<reference evidence="1" key="1">
    <citation type="submission" date="2021-01" db="EMBL/GenBank/DDBJ databases">
        <authorList>
            <consortium name="Genoscope - CEA"/>
            <person name="William W."/>
        </authorList>
    </citation>
    <scope>NUCLEOTIDE SEQUENCE</scope>
</reference>
<proteinExistence type="predicted"/>
<comment type="caution">
    <text evidence="1">The sequence shown here is derived from an EMBL/GenBank/DDBJ whole genome shotgun (WGS) entry which is preliminary data.</text>
</comment>
<sequence>MRFSLALKENNISINLGTLRKYGLKIFDQFKISKNSRENGIYIKLPETDEKLLSKGQYSRNYFLILKGNIHQGKTQQKTMKQQIMINLCYLIIKIKKKLNFNKMFQSMVTQIKLIRKEIKMVHKTIVQKIKTKNLSDDLRLFLTTLNIMENLN</sequence>
<organism evidence="1 2">
    <name type="scientific">Paramecium pentaurelia</name>
    <dbReference type="NCBI Taxonomy" id="43138"/>
    <lineage>
        <taxon>Eukaryota</taxon>
        <taxon>Sar</taxon>
        <taxon>Alveolata</taxon>
        <taxon>Ciliophora</taxon>
        <taxon>Intramacronucleata</taxon>
        <taxon>Oligohymenophorea</taxon>
        <taxon>Peniculida</taxon>
        <taxon>Parameciidae</taxon>
        <taxon>Paramecium</taxon>
    </lineage>
</organism>
<gene>
    <name evidence="1" type="ORF">PPENT_87.1.T0770003</name>
</gene>
<name>A0A8S1W6W3_9CILI</name>
<evidence type="ECO:0000313" key="2">
    <source>
        <dbReference type="Proteomes" id="UP000689195"/>
    </source>
</evidence>
<accession>A0A8S1W6W3</accession>
<dbReference type="EMBL" id="CAJJDO010000077">
    <property type="protein sequence ID" value="CAD8181656.1"/>
    <property type="molecule type" value="Genomic_DNA"/>
</dbReference>
<protein>
    <submittedName>
        <fullName evidence="1">Uncharacterized protein</fullName>
    </submittedName>
</protein>
<dbReference type="Proteomes" id="UP000689195">
    <property type="component" value="Unassembled WGS sequence"/>
</dbReference>